<evidence type="ECO:0000313" key="2">
    <source>
        <dbReference type="Proteomes" id="UP000034366"/>
    </source>
</evidence>
<dbReference type="AlphaFoldDB" id="A0A0G0HZ11"/>
<dbReference type="Proteomes" id="UP000034366">
    <property type="component" value="Unassembled WGS sequence"/>
</dbReference>
<accession>A0A0G0HZ11</accession>
<organism evidence="1 2">
    <name type="scientific">Candidatus Woesebacteria bacterium GW2011_GWD1_38_10</name>
    <dbReference type="NCBI Taxonomy" id="1618592"/>
    <lineage>
        <taxon>Bacteria</taxon>
        <taxon>Candidatus Woeseibacteriota</taxon>
    </lineage>
</organism>
<proteinExistence type="predicted"/>
<comment type="caution">
    <text evidence="1">The sequence shown here is derived from an EMBL/GenBank/DDBJ whole genome shotgun (WGS) entry which is preliminary data.</text>
</comment>
<name>A0A0G0HZ11_9BACT</name>
<sequence length="112" mass="13171">MSERLYPEYNDPDAMKASDILTGLMVSIDEGMPLPQEIDTEKFKELKVSRSLIQAYMDGGDTKEMGYWELKRWKRAQREFNKLERLVVETTGISMDRINKATEYYIDRQHEG</sequence>
<gene>
    <name evidence="1" type="ORF">US67_C0036G0001</name>
</gene>
<protein>
    <submittedName>
        <fullName evidence="1">Uncharacterized protein</fullName>
    </submittedName>
</protein>
<dbReference type="EMBL" id="LBTW01000036">
    <property type="protein sequence ID" value="KKQ48328.1"/>
    <property type="molecule type" value="Genomic_DNA"/>
</dbReference>
<evidence type="ECO:0000313" key="1">
    <source>
        <dbReference type="EMBL" id="KKQ48328.1"/>
    </source>
</evidence>
<reference evidence="1 2" key="1">
    <citation type="journal article" date="2015" name="Nature">
        <title>rRNA introns, odd ribosomes, and small enigmatic genomes across a large radiation of phyla.</title>
        <authorList>
            <person name="Brown C.T."/>
            <person name="Hug L.A."/>
            <person name="Thomas B.C."/>
            <person name="Sharon I."/>
            <person name="Castelle C.J."/>
            <person name="Singh A."/>
            <person name="Wilkins M.J."/>
            <person name="Williams K.H."/>
            <person name="Banfield J.F."/>
        </authorList>
    </citation>
    <scope>NUCLEOTIDE SEQUENCE [LARGE SCALE GENOMIC DNA]</scope>
</reference>